<comment type="catalytic activity">
    <reaction evidence="4 5">
        <text>L-glutaminyl-[peptide chain release factor] + S-adenosyl-L-methionine = N(5)-methyl-L-glutaminyl-[peptide chain release factor] + S-adenosyl-L-homocysteine + H(+)</text>
        <dbReference type="Rhea" id="RHEA:42896"/>
        <dbReference type="Rhea" id="RHEA-COMP:10271"/>
        <dbReference type="Rhea" id="RHEA-COMP:10272"/>
        <dbReference type="ChEBI" id="CHEBI:15378"/>
        <dbReference type="ChEBI" id="CHEBI:30011"/>
        <dbReference type="ChEBI" id="CHEBI:57856"/>
        <dbReference type="ChEBI" id="CHEBI:59789"/>
        <dbReference type="ChEBI" id="CHEBI:61891"/>
        <dbReference type="EC" id="2.1.1.297"/>
    </reaction>
</comment>
<dbReference type="InterPro" id="IPR050320">
    <property type="entry name" value="N5-glutamine_MTase"/>
</dbReference>
<dbReference type="PANTHER" id="PTHR18895">
    <property type="entry name" value="HEMK METHYLTRANSFERASE"/>
    <property type="match status" value="1"/>
</dbReference>
<reference evidence="8" key="1">
    <citation type="journal article" date="2014" name="Int. J. Syst. Evol. Microbiol.">
        <title>Complete genome sequence of Corynebacterium casei LMG S-19264T (=DSM 44701T), isolated from a smear-ripened cheese.</title>
        <authorList>
            <consortium name="US DOE Joint Genome Institute (JGI-PGF)"/>
            <person name="Walter F."/>
            <person name="Albersmeier A."/>
            <person name="Kalinowski J."/>
            <person name="Ruckert C."/>
        </authorList>
    </citation>
    <scope>NUCLEOTIDE SEQUENCE</scope>
    <source>
        <strain evidence="8">CGMCC 1.15367</strain>
    </source>
</reference>
<evidence type="ECO:0000256" key="5">
    <source>
        <dbReference type="HAMAP-Rule" id="MF_02126"/>
    </source>
</evidence>
<dbReference type="InterPro" id="IPR007848">
    <property type="entry name" value="Small_mtfrase_dom"/>
</dbReference>
<keyword evidence="3 5" id="KW-0949">S-adenosyl-L-methionine</keyword>
<dbReference type="AlphaFoldDB" id="A0A916ZTD6"/>
<dbReference type="CDD" id="cd02440">
    <property type="entry name" value="AdoMet_MTases"/>
    <property type="match status" value="1"/>
</dbReference>
<dbReference type="EC" id="2.1.1.297" evidence="5"/>
<dbReference type="InterPro" id="IPR040758">
    <property type="entry name" value="PrmC_N"/>
</dbReference>
<evidence type="ECO:0000259" key="6">
    <source>
        <dbReference type="Pfam" id="PF05175"/>
    </source>
</evidence>
<reference evidence="8" key="2">
    <citation type="submission" date="2020-09" db="EMBL/GenBank/DDBJ databases">
        <authorList>
            <person name="Sun Q."/>
            <person name="Zhou Y."/>
        </authorList>
    </citation>
    <scope>NUCLEOTIDE SEQUENCE</scope>
    <source>
        <strain evidence="8">CGMCC 1.15367</strain>
    </source>
</reference>
<dbReference type="GO" id="GO:0102559">
    <property type="term" value="F:peptide chain release factor N(5)-glutamine methyltransferase activity"/>
    <property type="evidence" value="ECO:0007669"/>
    <property type="project" value="UniProtKB-EC"/>
</dbReference>
<evidence type="ECO:0000313" key="8">
    <source>
        <dbReference type="EMBL" id="GGE13144.1"/>
    </source>
</evidence>
<dbReference type="NCBIfam" id="TIGR00536">
    <property type="entry name" value="hemK_fam"/>
    <property type="match status" value="1"/>
</dbReference>
<feature type="binding site" evidence="5">
    <location>
        <begin position="130"/>
        <end position="134"/>
    </location>
    <ligand>
        <name>S-adenosyl-L-methionine</name>
        <dbReference type="ChEBI" id="CHEBI:59789"/>
    </ligand>
</feature>
<feature type="domain" description="Release factor glutamine methyltransferase N-terminal" evidence="7">
    <location>
        <begin position="12"/>
        <end position="81"/>
    </location>
</feature>
<feature type="binding site" evidence="5">
    <location>
        <position position="153"/>
    </location>
    <ligand>
        <name>S-adenosyl-L-methionine</name>
        <dbReference type="ChEBI" id="CHEBI:59789"/>
    </ligand>
</feature>
<dbReference type="InterPro" id="IPR029063">
    <property type="entry name" value="SAM-dependent_MTases_sf"/>
</dbReference>
<protein>
    <recommendedName>
        <fullName evidence="5">Release factor glutamine methyltransferase</fullName>
        <shortName evidence="5">RF MTase</shortName>
        <ecNumber evidence="5">2.1.1.297</ecNumber>
    </recommendedName>
    <alternativeName>
        <fullName evidence="5">N5-glutamine methyltransferase PrmC</fullName>
    </alternativeName>
    <alternativeName>
        <fullName evidence="5">Protein-(glutamine-N5) MTase PrmC</fullName>
    </alternativeName>
    <alternativeName>
        <fullName evidence="5">Protein-glutamine N-methyltransferase PrmC</fullName>
    </alternativeName>
</protein>
<proteinExistence type="inferred from homology"/>
<gene>
    <name evidence="5 8" type="primary">prmC</name>
    <name evidence="8" type="ORF">GCM10011390_35290</name>
</gene>
<comment type="caution">
    <text evidence="5">Lacks conserved residue(s) required for the propagation of feature annotation.</text>
</comment>
<evidence type="ECO:0000256" key="2">
    <source>
        <dbReference type="ARBA" id="ARBA00022679"/>
    </source>
</evidence>
<dbReference type="Gene3D" id="3.40.50.150">
    <property type="entry name" value="Vaccinia Virus protein VP39"/>
    <property type="match status" value="1"/>
</dbReference>
<dbReference type="Pfam" id="PF17827">
    <property type="entry name" value="PrmC_N"/>
    <property type="match status" value="1"/>
</dbReference>
<keyword evidence="1 5" id="KW-0489">Methyltransferase</keyword>
<feature type="binding site" evidence="5">
    <location>
        <begin position="196"/>
        <end position="199"/>
    </location>
    <ligand>
        <name>substrate</name>
    </ligand>
</feature>
<organism evidence="8 9">
    <name type="scientific">Aureimonas endophytica</name>
    <dbReference type="NCBI Taxonomy" id="2027858"/>
    <lineage>
        <taxon>Bacteria</taxon>
        <taxon>Pseudomonadati</taxon>
        <taxon>Pseudomonadota</taxon>
        <taxon>Alphaproteobacteria</taxon>
        <taxon>Hyphomicrobiales</taxon>
        <taxon>Aurantimonadaceae</taxon>
        <taxon>Aureimonas</taxon>
    </lineage>
</organism>
<feature type="binding site" evidence="5">
    <location>
        <position position="196"/>
    </location>
    <ligand>
        <name>S-adenosyl-L-methionine</name>
        <dbReference type="ChEBI" id="CHEBI:59789"/>
    </ligand>
</feature>
<dbReference type="EMBL" id="BMIQ01000006">
    <property type="protein sequence ID" value="GGE13144.1"/>
    <property type="molecule type" value="Genomic_DNA"/>
</dbReference>
<dbReference type="RefSeq" id="WP_244639554.1">
    <property type="nucleotide sequence ID" value="NZ_BMIQ01000006.1"/>
</dbReference>
<dbReference type="PROSITE" id="PS00092">
    <property type="entry name" value="N6_MTASE"/>
    <property type="match status" value="1"/>
</dbReference>
<evidence type="ECO:0000256" key="4">
    <source>
        <dbReference type="ARBA" id="ARBA00048391"/>
    </source>
</evidence>
<evidence type="ECO:0000256" key="1">
    <source>
        <dbReference type="ARBA" id="ARBA00022603"/>
    </source>
</evidence>
<comment type="function">
    <text evidence="5">Methylates the class 1 translation termination release factors RF1/PrfA and RF2/PrfB on the glutamine residue of the universally conserved GGQ motif.</text>
</comment>
<dbReference type="InterPro" id="IPR002052">
    <property type="entry name" value="DNA_methylase_N6_adenine_CS"/>
</dbReference>
<dbReference type="Proteomes" id="UP000644699">
    <property type="component" value="Unassembled WGS sequence"/>
</dbReference>
<comment type="similarity">
    <text evidence="5">Belongs to the protein N5-glutamine methyltransferase family. PrmC subfamily.</text>
</comment>
<feature type="domain" description="Methyltransferase small" evidence="6">
    <location>
        <begin position="125"/>
        <end position="201"/>
    </location>
</feature>
<sequence>MTEATATTVDALLREARARLRAGGAPSPDLDARLFVSDALGLDAAGLILKGGETVPDAIRALVAARVARRLQSEPAHRILGRRAFYAHEFKLSPATLEPRPDTEILVDLCRPVIEAAIAETGVCRFVDVGTGSGAIAVSLLALYPEARAEAVDISAEALATAMENAAAAGVAARMVPLLGDHLAPVRGAVDLVVSNPPYIPSAEIATLAPEVREHDPRAALDGGPDGLRSYRALAAGARQVLGGRGHVAVEIGAGQGDDVVGLFAARGFAAVERARDLAGIERALLFRCET</sequence>
<dbReference type="InterPro" id="IPR004556">
    <property type="entry name" value="HemK-like"/>
</dbReference>
<dbReference type="GO" id="GO:0003676">
    <property type="term" value="F:nucleic acid binding"/>
    <property type="evidence" value="ECO:0007669"/>
    <property type="project" value="InterPro"/>
</dbReference>
<dbReference type="NCBIfam" id="TIGR03534">
    <property type="entry name" value="RF_mod_PrmC"/>
    <property type="match status" value="1"/>
</dbReference>
<evidence type="ECO:0000259" key="7">
    <source>
        <dbReference type="Pfam" id="PF17827"/>
    </source>
</evidence>
<name>A0A916ZTD6_9HYPH</name>
<dbReference type="GO" id="GO:0032259">
    <property type="term" value="P:methylation"/>
    <property type="evidence" value="ECO:0007669"/>
    <property type="project" value="UniProtKB-KW"/>
</dbReference>
<evidence type="ECO:0000313" key="9">
    <source>
        <dbReference type="Proteomes" id="UP000644699"/>
    </source>
</evidence>
<comment type="caution">
    <text evidence="8">The sequence shown here is derived from an EMBL/GenBank/DDBJ whole genome shotgun (WGS) entry which is preliminary data.</text>
</comment>
<keyword evidence="9" id="KW-1185">Reference proteome</keyword>
<keyword evidence="2 5" id="KW-0808">Transferase</keyword>
<dbReference type="Gene3D" id="1.10.8.10">
    <property type="entry name" value="DNA helicase RuvA subunit, C-terminal domain"/>
    <property type="match status" value="1"/>
</dbReference>
<dbReference type="Pfam" id="PF05175">
    <property type="entry name" value="MTS"/>
    <property type="match status" value="1"/>
</dbReference>
<dbReference type="HAMAP" id="MF_02126">
    <property type="entry name" value="RF_methyltr_PrmC"/>
    <property type="match status" value="1"/>
</dbReference>
<dbReference type="InterPro" id="IPR019874">
    <property type="entry name" value="RF_methyltr_PrmC"/>
</dbReference>
<dbReference type="PANTHER" id="PTHR18895:SF74">
    <property type="entry name" value="MTRF1L RELEASE FACTOR GLUTAMINE METHYLTRANSFERASE"/>
    <property type="match status" value="1"/>
</dbReference>
<evidence type="ECO:0000256" key="3">
    <source>
        <dbReference type="ARBA" id="ARBA00022691"/>
    </source>
</evidence>
<accession>A0A916ZTD6</accession>
<dbReference type="SUPFAM" id="SSF53335">
    <property type="entry name" value="S-adenosyl-L-methionine-dependent methyltransferases"/>
    <property type="match status" value="1"/>
</dbReference>